<dbReference type="RefSeq" id="WP_307354647.1">
    <property type="nucleotide sequence ID" value="NZ_BAAACJ010000024.1"/>
</dbReference>
<keyword evidence="3" id="KW-1003">Cell membrane</keyword>
<evidence type="ECO:0000256" key="1">
    <source>
        <dbReference type="ARBA" id="ARBA00004651"/>
    </source>
</evidence>
<feature type="compositionally biased region" description="Basic and acidic residues" evidence="7">
    <location>
        <begin position="295"/>
        <end position="315"/>
    </location>
</feature>
<dbReference type="SUPFAM" id="SSF103481">
    <property type="entry name" value="Multidrug resistance efflux transporter EmrE"/>
    <property type="match status" value="2"/>
</dbReference>
<gene>
    <name evidence="10" type="ORF">QOZ93_000016</name>
</gene>
<protein>
    <submittedName>
        <fullName evidence="10">Drug/metabolite transporter (DMT)-like permease</fullName>
    </submittedName>
</protein>
<dbReference type="Proteomes" id="UP001224418">
    <property type="component" value="Unassembled WGS sequence"/>
</dbReference>
<feature type="transmembrane region" description="Helical" evidence="8">
    <location>
        <begin position="99"/>
        <end position="117"/>
    </location>
</feature>
<comment type="similarity">
    <text evidence="2">Belongs to the EamA transporter family.</text>
</comment>
<evidence type="ECO:0000256" key="6">
    <source>
        <dbReference type="ARBA" id="ARBA00023136"/>
    </source>
</evidence>
<sequence>MKCKSRKFWANLCLFICAIIWGGGFPATDIALRGGLRPFYGMGFRFSIAFVLLSIVFYKKLKNINKQDIKGGLVVGFVVFLAFAVQTIGLQYTTPGKQAFLTGLYVVIVPFLYWMLTKHAPDKYQFIGTALCLIGTCLLTLNKGFCITKGDTLSILGAVFFALNIVVAEYYNKKSDPVVITILQMGVSAVCSFLAAIICKETSPAFATLHGWLGVIYLGIFSTMIAYIIQNVALKYTSSTEAAIILSLETVFGSLFSAILLGEQFTLKMIVGCLIIFIALITAETKWSFLKKSEKDQKNTDKMNLNEESKEEEVKNQSINNEF</sequence>
<evidence type="ECO:0000256" key="2">
    <source>
        <dbReference type="ARBA" id="ARBA00007362"/>
    </source>
</evidence>
<dbReference type="InterPro" id="IPR037185">
    <property type="entry name" value="EmrE-like"/>
</dbReference>
<feature type="transmembrane region" description="Helical" evidence="8">
    <location>
        <begin position="178"/>
        <end position="198"/>
    </location>
</feature>
<keyword evidence="6 8" id="KW-0472">Membrane</keyword>
<feature type="transmembrane region" description="Helical" evidence="8">
    <location>
        <begin position="241"/>
        <end position="259"/>
    </location>
</feature>
<name>A0ABU0JPF2_HATLI</name>
<feature type="domain" description="EamA" evidence="9">
    <location>
        <begin position="9"/>
        <end position="140"/>
    </location>
</feature>
<feature type="region of interest" description="Disordered" evidence="7">
    <location>
        <begin position="295"/>
        <end position="323"/>
    </location>
</feature>
<evidence type="ECO:0000256" key="3">
    <source>
        <dbReference type="ARBA" id="ARBA00022475"/>
    </source>
</evidence>
<reference evidence="10 11" key="1">
    <citation type="submission" date="2023-07" db="EMBL/GenBank/DDBJ databases">
        <title>Genomic Encyclopedia of Type Strains, Phase IV (KMG-IV): sequencing the most valuable type-strain genomes for metagenomic binning, comparative biology and taxonomic classification.</title>
        <authorList>
            <person name="Goeker M."/>
        </authorList>
    </citation>
    <scope>NUCLEOTIDE SEQUENCE [LARGE SCALE GENOMIC DNA]</scope>
    <source>
        <strain evidence="10 11">DSM 1400</strain>
    </source>
</reference>
<dbReference type="PANTHER" id="PTHR42920">
    <property type="entry name" value="OS03G0707200 PROTEIN-RELATED"/>
    <property type="match status" value="1"/>
</dbReference>
<keyword evidence="4 8" id="KW-0812">Transmembrane</keyword>
<feature type="transmembrane region" description="Helical" evidence="8">
    <location>
        <begin position="153"/>
        <end position="171"/>
    </location>
</feature>
<evidence type="ECO:0000256" key="4">
    <source>
        <dbReference type="ARBA" id="ARBA00022692"/>
    </source>
</evidence>
<dbReference type="PANTHER" id="PTHR42920:SF5">
    <property type="entry name" value="EAMA DOMAIN-CONTAINING PROTEIN"/>
    <property type="match status" value="1"/>
</dbReference>
<keyword evidence="11" id="KW-1185">Reference proteome</keyword>
<proteinExistence type="inferred from homology"/>
<dbReference type="Pfam" id="PF00892">
    <property type="entry name" value="EamA"/>
    <property type="match status" value="2"/>
</dbReference>
<keyword evidence="5 8" id="KW-1133">Transmembrane helix</keyword>
<evidence type="ECO:0000313" key="10">
    <source>
        <dbReference type="EMBL" id="MDQ0478315.1"/>
    </source>
</evidence>
<dbReference type="InterPro" id="IPR051258">
    <property type="entry name" value="Diverse_Substrate_Transporter"/>
</dbReference>
<feature type="transmembrane region" description="Helical" evidence="8">
    <location>
        <begin position="265"/>
        <end position="283"/>
    </location>
</feature>
<evidence type="ECO:0000256" key="8">
    <source>
        <dbReference type="SAM" id="Phobius"/>
    </source>
</evidence>
<organism evidence="10 11">
    <name type="scientific">Hathewaya limosa</name>
    <name type="common">Clostridium limosum</name>
    <dbReference type="NCBI Taxonomy" id="1536"/>
    <lineage>
        <taxon>Bacteria</taxon>
        <taxon>Bacillati</taxon>
        <taxon>Bacillota</taxon>
        <taxon>Clostridia</taxon>
        <taxon>Eubacteriales</taxon>
        <taxon>Clostridiaceae</taxon>
        <taxon>Hathewaya</taxon>
    </lineage>
</organism>
<feature type="transmembrane region" description="Helical" evidence="8">
    <location>
        <begin position="210"/>
        <end position="229"/>
    </location>
</feature>
<comment type="subcellular location">
    <subcellularLocation>
        <location evidence="1">Cell membrane</location>
        <topology evidence="1">Multi-pass membrane protein</topology>
    </subcellularLocation>
</comment>
<accession>A0ABU0JPF2</accession>
<evidence type="ECO:0000256" key="7">
    <source>
        <dbReference type="SAM" id="MobiDB-lite"/>
    </source>
</evidence>
<dbReference type="InterPro" id="IPR000620">
    <property type="entry name" value="EamA_dom"/>
</dbReference>
<dbReference type="EMBL" id="JAUSWN010000001">
    <property type="protein sequence ID" value="MDQ0478315.1"/>
    <property type="molecule type" value="Genomic_DNA"/>
</dbReference>
<evidence type="ECO:0000313" key="11">
    <source>
        <dbReference type="Proteomes" id="UP001224418"/>
    </source>
</evidence>
<feature type="domain" description="EamA" evidence="9">
    <location>
        <begin position="149"/>
        <end position="281"/>
    </location>
</feature>
<evidence type="ECO:0000256" key="5">
    <source>
        <dbReference type="ARBA" id="ARBA00022989"/>
    </source>
</evidence>
<feature type="transmembrane region" description="Helical" evidence="8">
    <location>
        <begin position="42"/>
        <end position="61"/>
    </location>
</feature>
<feature type="transmembrane region" description="Helical" evidence="8">
    <location>
        <begin position="124"/>
        <end position="141"/>
    </location>
</feature>
<comment type="caution">
    <text evidence="10">The sequence shown here is derived from an EMBL/GenBank/DDBJ whole genome shotgun (WGS) entry which is preliminary data.</text>
</comment>
<feature type="transmembrane region" description="Helical" evidence="8">
    <location>
        <begin position="73"/>
        <end position="93"/>
    </location>
</feature>
<evidence type="ECO:0000259" key="9">
    <source>
        <dbReference type="Pfam" id="PF00892"/>
    </source>
</evidence>